<dbReference type="InterPro" id="IPR007167">
    <property type="entry name" value="Fe-transptr_FeoA-like"/>
</dbReference>
<dbReference type="Gene3D" id="2.30.30.90">
    <property type="match status" value="1"/>
</dbReference>
<dbReference type="RefSeq" id="WP_078783301.1">
    <property type="nucleotide sequence ID" value="NZ_CABIYV010000014.1"/>
</dbReference>
<dbReference type="Proteomes" id="UP000190286">
    <property type="component" value="Unassembled WGS sequence"/>
</dbReference>
<keyword evidence="4" id="KW-1185">Reference proteome</keyword>
<dbReference type="InterPro" id="IPR053184">
    <property type="entry name" value="FeoA-like"/>
</dbReference>
<dbReference type="Pfam" id="PF04023">
    <property type="entry name" value="FeoA"/>
    <property type="match status" value="1"/>
</dbReference>
<dbReference type="PANTHER" id="PTHR43151:SF1">
    <property type="entry name" value="SSR2333 PROTEIN"/>
    <property type="match status" value="1"/>
</dbReference>
<evidence type="ECO:0000313" key="4">
    <source>
        <dbReference type="Proteomes" id="UP000190286"/>
    </source>
</evidence>
<evidence type="ECO:0000256" key="1">
    <source>
        <dbReference type="ARBA" id="ARBA00023004"/>
    </source>
</evidence>
<dbReference type="GO" id="GO:0046914">
    <property type="term" value="F:transition metal ion binding"/>
    <property type="evidence" value="ECO:0007669"/>
    <property type="project" value="InterPro"/>
</dbReference>
<gene>
    <name evidence="3" type="ORF">SAMN02745178_00289</name>
</gene>
<dbReference type="EMBL" id="FUYF01000001">
    <property type="protein sequence ID" value="SKA74221.1"/>
    <property type="molecule type" value="Genomic_DNA"/>
</dbReference>
<protein>
    <submittedName>
        <fullName evidence="3">Ferrous iron transport protein A</fullName>
    </submittedName>
</protein>
<dbReference type="InterPro" id="IPR008988">
    <property type="entry name" value="Transcriptional_repressor_C"/>
</dbReference>
<keyword evidence="1" id="KW-0408">Iron</keyword>
<dbReference type="SMART" id="SM00899">
    <property type="entry name" value="FeoA"/>
    <property type="match status" value="1"/>
</dbReference>
<organism evidence="3 4">
    <name type="scientific">Gemmiger formicilis</name>
    <dbReference type="NCBI Taxonomy" id="745368"/>
    <lineage>
        <taxon>Bacteria</taxon>
        <taxon>Bacillati</taxon>
        <taxon>Bacillota</taxon>
        <taxon>Clostridia</taxon>
        <taxon>Eubacteriales</taxon>
        <taxon>Gemmiger</taxon>
    </lineage>
</organism>
<evidence type="ECO:0000313" key="3">
    <source>
        <dbReference type="EMBL" id="SKA74221.1"/>
    </source>
</evidence>
<sequence length="70" mass="7618">MPLTMTKAGDTVTIRKITGKDEVRQHLAELGFVVGETVTVVNEISGNLILQVKEARIALDKTLAMRIIVA</sequence>
<dbReference type="GeneID" id="93336786"/>
<reference evidence="3 4" key="1">
    <citation type="submission" date="2017-02" db="EMBL/GenBank/DDBJ databases">
        <authorList>
            <person name="Peterson S.W."/>
        </authorList>
    </citation>
    <scope>NUCLEOTIDE SEQUENCE [LARGE SCALE GENOMIC DNA]</scope>
    <source>
        <strain evidence="3 4">ATCC 27749</strain>
    </source>
</reference>
<dbReference type="SUPFAM" id="SSF50037">
    <property type="entry name" value="C-terminal domain of transcriptional repressors"/>
    <property type="match status" value="1"/>
</dbReference>
<accession>A0A1T4WBZ0</accession>
<dbReference type="OrthoDB" id="5984at2"/>
<feature type="domain" description="Ferrous iron transporter FeoA-like" evidence="2">
    <location>
        <begin position="1"/>
        <end position="70"/>
    </location>
</feature>
<dbReference type="PANTHER" id="PTHR43151">
    <property type="entry name" value="FEOA FAMILY PROTEIN"/>
    <property type="match status" value="1"/>
</dbReference>
<evidence type="ECO:0000259" key="2">
    <source>
        <dbReference type="SMART" id="SM00899"/>
    </source>
</evidence>
<dbReference type="InterPro" id="IPR038157">
    <property type="entry name" value="FeoA_core_dom"/>
</dbReference>
<name>A0A1T4WBZ0_9FIRM</name>
<proteinExistence type="predicted"/>
<dbReference type="AlphaFoldDB" id="A0A1T4WBZ0"/>
<dbReference type="STRING" id="745368.SAMN02745178_00289"/>